<dbReference type="EMBL" id="SMOL01000695">
    <property type="protein sequence ID" value="KAB2601697.1"/>
    <property type="molecule type" value="Genomic_DNA"/>
</dbReference>
<reference evidence="1 2" key="3">
    <citation type="submission" date="2019-11" db="EMBL/GenBank/DDBJ databases">
        <title>A de novo genome assembly of a pear dwarfing rootstock.</title>
        <authorList>
            <person name="Wang F."/>
            <person name="Wang J."/>
            <person name="Li S."/>
            <person name="Zhang Y."/>
            <person name="Fang M."/>
            <person name="Ma L."/>
            <person name="Zhao Y."/>
            <person name="Jiang S."/>
        </authorList>
    </citation>
    <scope>NUCLEOTIDE SEQUENCE [LARGE SCALE GENOMIC DNA]</scope>
    <source>
        <strain evidence="1">S2</strain>
        <tissue evidence="1">Leaf</tissue>
    </source>
</reference>
<evidence type="ECO:0000313" key="2">
    <source>
        <dbReference type="Proteomes" id="UP000327157"/>
    </source>
</evidence>
<sequence>MNLSLAYKNRKPNDGDSLENMQEEVRLMLQLLAGSGSFPDLRMMILLTKEYGPLDENLTVIIIITLNGLPICSRWIFIQQPILLGQKHPHP</sequence>
<dbReference type="Proteomes" id="UP000327157">
    <property type="component" value="Chromosome 10"/>
</dbReference>
<proteinExistence type="predicted"/>
<accession>A0A5N5FFH0</accession>
<protein>
    <submittedName>
        <fullName evidence="1">Uncharacterized protein</fullName>
    </submittedName>
</protein>
<keyword evidence="2" id="KW-1185">Reference proteome</keyword>
<gene>
    <name evidence="1" type="ORF">D8674_002702</name>
</gene>
<evidence type="ECO:0000313" key="1">
    <source>
        <dbReference type="EMBL" id="KAB2601697.1"/>
    </source>
</evidence>
<reference evidence="1 2" key="1">
    <citation type="submission" date="2019-09" db="EMBL/GenBank/DDBJ databases">
        <authorList>
            <person name="Ou C."/>
        </authorList>
    </citation>
    <scope>NUCLEOTIDE SEQUENCE [LARGE SCALE GENOMIC DNA]</scope>
    <source>
        <strain evidence="1">S2</strain>
        <tissue evidence="1">Leaf</tissue>
    </source>
</reference>
<comment type="caution">
    <text evidence="1">The sequence shown here is derived from an EMBL/GenBank/DDBJ whole genome shotgun (WGS) entry which is preliminary data.</text>
</comment>
<name>A0A5N5FFH0_9ROSA</name>
<organism evidence="1 2">
    <name type="scientific">Pyrus ussuriensis x Pyrus communis</name>
    <dbReference type="NCBI Taxonomy" id="2448454"/>
    <lineage>
        <taxon>Eukaryota</taxon>
        <taxon>Viridiplantae</taxon>
        <taxon>Streptophyta</taxon>
        <taxon>Embryophyta</taxon>
        <taxon>Tracheophyta</taxon>
        <taxon>Spermatophyta</taxon>
        <taxon>Magnoliopsida</taxon>
        <taxon>eudicotyledons</taxon>
        <taxon>Gunneridae</taxon>
        <taxon>Pentapetalae</taxon>
        <taxon>rosids</taxon>
        <taxon>fabids</taxon>
        <taxon>Rosales</taxon>
        <taxon>Rosaceae</taxon>
        <taxon>Amygdaloideae</taxon>
        <taxon>Maleae</taxon>
        <taxon>Pyrus</taxon>
    </lineage>
</organism>
<dbReference type="OrthoDB" id="2779at2759"/>
<dbReference type="AlphaFoldDB" id="A0A5N5FFH0"/>
<reference evidence="2" key="2">
    <citation type="submission" date="2019-10" db="EMBL/GenBank/DDBJ databases">
        <title>A de novo genome assembly of a pear dwarfing rootstock.</title>
        <authorList>
            <person name="Wang F."/>
            <person name="Wang J."/>
            <person name="Li S."/>
            <person name="Zhang Y."/>
            <person name="Fang M."/>
            <person name="Ma L."/>
            <person name="Zhao Y."/>
            <person name="Jiang S."/>
        </authorList>
    </citation>
    <scope>NUCLEOTIDE SEQUENCE [LARGE SCALE GENOMIC DNA]</scope>
</reference>